<sequence length="342" mass="36540">MTPRNFTLRSSMTDPTILTYDPQTLAPEAAALLPRLADTDAVVRRIALLELADLEDPDALQPIVAALKHDESADVRSEAARVLGAWEQREIVAALCEALTDAQHEVREAAASSLSALKDAASGEVLCAWVEHPEPFVKAAVLRGLRELRYADAFSAAVRALDHDDSSVRIEAVGVLGWLKDTRALVPLARAATRDASAEIRRTAVGALGFAPAGDAATADALLHTLADPAWQVREEAATTLGKLRAQSARDALIAALDDAYWQVRLRAARALGQLGDRAAAQPLVALLSHAISNLRKEAALALGELRDPSTLAALEHTLDDADPEVRKAVRIALQQIGQTTR</sequence>
<dbReference type="EMBL" id="CP012748">
    <property type="protein sequence ID" value="ALL69777.1"/>
    <property type="molecule type" value="Genomic_DNA"/>
</dbReference>
<dbReference type="PANTHER" id="PTHR12697:SF5">
    <property type="entry name" value="DEOXYHYPUSINE HYDROXYLASE"/>
    <property type="match status" value="1"/>
</dbReference>
<dbReference type="Proteomes" id="UP000019146">
    <property type="component" value="Plasmid unnamed"/>
</dbReference>
<dbReference type="InterPro" id="IPR011989">
    <property type="entry name" value="ARM-like"/>
</dbReference>
<dbReference type="Gene3D" id="1.25.10.10">
    <property type="entry name" value="Leucine-rich Repeat Variant"/>
    <property type="match status" value="2"/>
</dbReference>
<dbReference type="InterPro" id="IPR016024">
    <property type="entry name" value="ARM-type_fold"/>
</dbReference>
<name>A0A0P0RLR8_9BURK</name>
<gene>
    <name evidence="3" type="ORF">K788_0006148</name>
</gene>
<keyword evidence="3" id="KW-0614">Plasmid</keyword>
<dbReference type="PROSITE" id="PS50077">
    <property type="entry name" value="HEAT_REPEAT"/>
    <property type="match status" value="1"/>
</dbReference>
<dbReference type="InterPro" id="IPR000357">
    <property type="entry name" value="HEAT"/>
</dbReference>
<dbReference type="SMART" id="SM00567">
    <property type="entry name" value="EZ_HEAT"/>
    <property type="match status" value="9"/>
</dbReference>
<evidence type="ECO:0000256" key="1">
    <source>
        <dbReference type="ARBA" id="ARBA00022737"/>
    </source>
</evidence>
<evidence type="ECO:0000313" key="3">
    <source>
        <dbReference type="EMBL" id="ALL69777.1"/>
    </source>
</evidence>
<dbReference type="KEGG" id="bcai:K788_0006148"/>
<comment type="function">
    <text evidence="2">Catalyzes the hydroxylation of the N(6)-(4-aminobutyl)-L-lysine intermediate produced by deoxyhypusine synthase/DHPS on a critical lysine of the eukaryotic translation initiation factor 5A/eIF-5A. This is the second step of the post-translational modification of that lysine into an unusual amino acid residue named hypusine. Hypusination is unique to mature eIF-5A factor and is essential for its function.</text>
</comment>
<dbReference type="GO" id="GO:0016491">
    <property type="term" value="F:oxidoreductase activity"/>
    <property type="evidence" value="ECO:0007669"/>
    <property type="project" value="TreeGrafter"/>
</dbReference>
<proteinExistence type="predicted"/>
<keyword evidence="1" id="KW-0677">Repeat</keyword>
<dbReference type="InterPro" id="IPR004155">
    <property type="entry name" value="PBS_lyase_HEAT"/>
</dbReference>
<dbReference type="InterPro" id="IPR021133">
    <property type="entry name" value="HEAT_type_2"/>
</dbReference>
<protein>
    <submittedName>
        <fullName evidence="3">HEAT repeat protein</fullName>
    </submittedName>
</protein>
<reference evidence="3 4" key="1">
    <citation type="journal article" date="2014" name="Genome Announc.">
        <title>Draft Genome Sequence of the Haloacid-Degrading Burkholderia caribensis Strain MBA4.</title>
        <authorList>
            <person name="Pan Y."/>
            <person name="Kong K.F."/>
            <person name="Tsang J.S."/>
        </authorList>
    </citation>
    <scope>NUCLEOTIDE SEQUENCE [LARGE SCALE GENOMIC DNA]</scope>
    <source>
        <strain evidence="3 4">MBA4</strain>
        <plasmid evidence="4">Plasmid</plasmid>
    </source>
</reference>
<accession>A0A0P0RLR8</accession>
<evidence type="ECO:0000313" key="4">
    <source>
        <dbReference type="Proteomes" id="UP000019146"/>
    </source>
</evidence>
<organism evidence="3 4">
    <name type="scientific">Paraburkholderia caribensis MBA4</name>
    <dbReference type="NCBI Taxonomy" id="1323664"/>
    <lineage>
        <taxon>Bacteria</taxon>
        <taxon>Pseudomonadati</taxon>
        <taxon>Pseudomonadota</taxon>
        <taxon>Betaproteobacteria</taxon>
        <taxon>Burkholderiales</taxon>
        <taxon>Burkholderiaceae</taxon>
        <taxon>Paraburkholderia</taxon>
    </lineage>
</organism>
<geneLocation type="plasmid" evidence="4"/>
<dbReference type="Pfam" id="PF13646">
    <property type="entry name" value="HEAT_2"/>
    <property type="match status" value="3"/>
</dbReference>
<dbReference type="Pfam" id="PF02985">
    <property type="entry name" value="HEAT"/>
    <property type="match status" value="1"/>
</dbReference>
<dbReference type="PANTHER" id="PTHR12697">
    <property type="entry name" value="PBS LYASE HEAT-LIKE PROTEIN"/>
    <property type="match status" value="1"/>
</dbReference>
<dbReference type="AlphaFoldDB" id="A0A0P0RLR8"/>
<evidence type="ECO:0000256" key="2">
    <source>
        <dbReference type="ARBA" id="ARBA00045876"/>
    </source>
</evidence>
<dbReference type="SUPFAM" id="SSF48371">
    <property type="entry name" value="ARM repeat"/>
    <property type="match status" value="1"/>
</dbReference>